<dbReference type="PROSITE" id="PS50995">
    <property type="entry name" value="HTH_MARR_2"/>
    <property type="match status" value="1"/>
</dbReference>
<dbReference type="Proteomes" id="UP000541470">
    <property type="component" value="Unassembled WGS sequence"/>
</dbReference>
<dbReference type="PRINTS" id="PR00598">
    <property type="entry name" value="HTHMARR"/>
</dbReference>
<dbReference type="EMBL" id="JABBGK010000001">
    <property type="protein sequence ID" value="NML72552.1"/>
    <property type="molecule type" value="Genomic_DNA"/>
</dbReference>
<dbReference type="PANTHER" id="PTHR42756:SF1">
    <property type="entry name" value="TRANSCRIPTIONAL REPRESSOR OF EMRAB OPERON"/>
    <property type="match status" value="1"/>
</dbReference>
<feature type="compositionally biased region" description="Basic and acidic residues" evidence="4">
    <location>
        <begin position="1"/>
        <end position="21"/>
    </location>
</feature>
<feature type="domain" description="HTH marR-type" evidence="5">
    <location>
        <begin position="23"/>
        <end position="155"/>
    </location>
</feature>
<dbReference type="GO" id="GO:0003677">
    <property type="term" value="F:DNA binding"/>
    <property type="evidence" value="ECO:0007669"/>
    <property type="project" value="UniProtKB-KW"/>
</dbReference>
<dbReference type="SUPFAM" id="SSF46785">
    <property type="entry name" value="Winged helix' DNA-binding domain"/>
    <property type="match status" value="1"/>
</dbReference>
<dbReference type="GO" id="GO:0003700">
    <property type="term" value="F:DNA-binding transcription factor activity"/>
    <property type="evidence" value="ECO:0007669"/>
    <property type="project" value="InterPro"/>
</dbReference>
<proteinExistence type="predicted"/>
<keyword evidence="1" id="KW-0805">Transcription regulation</keyword>
<evidence type="ECO:0000256" key="3">
    <source>
        <dbReference type="ARBA" id="ARBA00023163"/>
    </source>
</evidence>
<keyword evidence="7" id="KW-1185">Reference proteome</keyword>
<gene>
    <name evidence="6" type="ORF">HHL25_00290</name>
</gene>
<dbReference type="InterPro" id="IPR036388">
    <property type="entry name" value="WH-like_DNA-bd_sf"/>
</dbReference>
<comment type="caution">
    <text evidence="6">The sequence shown here is derived from an EMBL/GenBank/DDBJ whole genome shotgun (WGS) entry which is preliminary data.</text>
</comment>
<protein>
    <submittedName>
        <fullName evidence="6">MarR family transcriptional regulator</fullName>
    </submittedName>
</protein>
<dbReference type="InterPro" id="IPR036390">
    <property type="entry name" value="WH_DNA-bd_sf"/>
</dbReference>
<dbReference type="AlphaFoldDB" id="A0A7Y0FTN4"/>
<dbReference type="Gene3D" id="1.10.10.10">
    <property type="entry name" value="Winged helix-like DNA-binding domain superfamily/Winged helix DNA-binding domain"/>
    <property type="match status" value="1"/>
</dbReference>
<evidence type="ECO:0000313" key="6">
    <source>
        <dbReference type="EMBL" id="NML72552.1"/>
    </source>
</evidence>
<keyword evidence="2" id="KW-0238">DNA-binding</keyword>
<name>A0A7Y0FTN4_9HYPH</name>
<dbReference type="SMART" id="SM00347">
    <property type="entry name" value="HTH_MARR"/>
    <property type="match status" value="1"/>
</dbReference>
<dbReference type="PANTHER" id="PTHR42756">
    <property type="entry name" value="TRANSCRIPTIONAL REGULATOR, MARR"/>
    <property type="match status" value="1"/>
</dbReference>
<reference evidence="6 7" key="1">
    <citation type="submission" date="2020-04" db="EMBL/GenBank/DDBJ databases">
        <title>Rhizobium sp. S-51 isolated from soil.</title>
        <authorList>
            <person name="Dahal R.H."/>
        </authorList>
    </citation>
    <scope>NUCLEOTIDE SEQUENCE [LARGE SCALE GENOMIC DNA]</scope>
    <source>
        <strain evidence="6 7">S-51</strain>
    </source>
</reference>
<sequence>MAKKDKSDKKNKSAKKKDAADRSASIAAAVTQAARAMRTELSRRLSDSGLYAGQDTVVQLLADEDGLTPGFLAQRLGVKAPTMTRTIGRMEVQGFVERRSDDKDGRLTTVHLTATGRDRLDQIVAAAVETEERATKGLSGKEVRQLVKLLAVVEANLVTDTPKD</sequence>
<dbReference type="Pfam" id="PF12802">
    <property type="entry name" value="MarR_2"/>
    <property type="match status" value="1"/>
</dbReference>
<keyword evidence="3" id="KW-0804">Transcription</keyword>
<dbReference type="InterPro" id="IPR023187">
    <property type="entry name" value="Tscrpt_reg_MarR-type_CS"/>
</dbReference>
<accession>A0A7Y0FTN4</accession>
<organism evidence="6 7">
    <name type="scientific">Rhizobium terricola</name>
    <dbReference type="NCBI Taxonomy" id="2728849"/>
    <lineage>
        <taxon>Bacteria</taxon>
        <taxon>Pseudomonadati</taxon>
        <taxon>Pseudomonadota</taxon>
        <taxon>Alphaproteobacteria</taxon>
        <taxon>Hyphomicrobiales</taxon>
        <taxon>Rhizobiaceae</taxon>
        <taxon>Rhizobium/Agrobacterium group</taxon>
        <taxon>Rhizobium</taxon>
    </lineage>
</organism>
<feature type="region of interest" description="Disordered" evidence="4">
    <location>
        <begin position="1"/>
        <end position="25"/>
    </location>
</feature>
<evidence type="ECO:0000256" key="4">
    <source>
        <dbReference type="SAM" id="MobiDB-lite"/>
    </source>
</evidence>
<evidence type="ECO:0000256" key="2">
    <source>
        <dbReference type="ARBA" id="ARBA00023125"/>
    </source>
</evidence>
<evidence type="ECO:0000313" key="7">
    <source>
        <dbReference type="Proteomes" id="UP000541470"/>
    </source>
</evidence>
<dbReference type="PROSITE" id="PS01117">
    <property type="entry name" value="HTH_MARR_1"/>
    <property type="match status" value="1"/>
</dbReference>
<dbReference type="RefSeq" id="WP_169586132.1">
    <property type="nucleotide sequence ID" value="NZ_JABBGK010000001.1"/>
</dbReference>
<dbReference type="InterPro" id="IPR000835">
    <property type="entry name" value="HTH_MarR-typ"/>
</dbReference>
<evidence type="ECO:0000259" key="5">
    <source>
        <dbReference type="PROSITE" id="PS50995"/>
    </source>
</evidence>
<evidence type="ECO:0000256" key="1">
    <source>
        <dbReference type="ARBA" id="ARBA00023015"/>
    </source>
</evidence>